<name>E3K6S5_PUCGT</name>
<dbReference type="RefSeq" id="XP_003324344.1">
    <property type="nucleotide sequence ID" value="XM_003324296.2"/>
</dbReference>
<dbReference type="KEGG" id="pgr:PGTG_05150"/>
<sequence length="149" mass="16391">MATTESGAFEGIKVNIRATLELQGPDMTGRAPNLRLFLSRDINSSAMSGHSTAFIARNRRYVLQAAVGDSCRASRVQSGLVMWGFRGSGVSFVNSSGNFIFIPHCPPELPTPYPTDLVQLIPQTSGFQNHTYPRFNTKTTSTKRHGWNN</sequence>
<organism evidence="1 2">
    <name type="scientific">Puccinia graminis f. sp. tritici (strain CRL 75-36-700-3 / race SCCL)</name>
    <name type="common">Black stem rust fungus</name>
    <dbReference type="NCBI Taxonomy" id="418459"/>
    <lineage>
        <taxon>Eukaryota</taxon>
        <taxon>Fungi</taxon>
        <taxon>Dikarya</taxon>
        <taxon>Basidiomycota</taxon>
        <taxon>Pucciniomycotina</taxon>
        <taxon>Pucciniomycetes</taxon>
        <taxon>Pucciniales</taxon>
        <taxon>Pucciniaceae</taxon>
        <taxon>Puccinia</taxon>
    </lineage>
</organism>
<proteinExistence type="predicted"/>
<evidence type="ECO:0000313" key="2">
    <source>
        <dbReference type="Proteomes" id="UP000008783"/>
    </source>
</evidence>
<reference evidence="2" key="2">
    <citation type="journal article" date="2011" name="Proc. Natl. Acad. Sci. U.S.A.">
        <title>Obligate biotrophy features unraveled by the genomic analysis of rust fungi.</title>
        <authorList>
            <person name="Duplessis S."/>
            <person name="Cuomo C.A."/>
            <person name="Lin Y.-C."/>
            <person name="Aerts A."/>
            <person name="Tisserant E."/>
            <person name="Veneault-Fourrey C."/>
            <person name="Joly D.L."/>
            <person name="Hacquard S."/>
            <person name="Amselem J."/>
            <person name="Cantarel B.L."/>
            <person name="Chiu R."/>
            <person name="Coutinho P.M."/>
            <person name="Feau N."/>
            <person name="Field M."/>
            <person name="Frey P."/>
            <person name="Gelhaye E."/>
            <person name="Goldberg J."/>
            <person name="Grabherr M.G."/>
            <person name="Kodira C.D."/>
            <person name="Kohler A."/>
            <person name="Kuees U."/>
            <person name="Lindquist E.A."/>
            <person name="Lucas S.M."/>
            <person name="Mago R."/>
            <person name="Mauceli E."/>
            <person name="Morin E."/>
            <person name="Murat C."/>
            <person name="Pangilinan J.L."/>
            <person name="Park R."/>
            <person name="Pearson M."/>
            <person name="Quesneville H."/>
            <person name="Rouhier N."/>
            <person name="Sakthikumar S."/>
            <person name="Salamov A.A."/>
            <person name="Schmutz J."/>
            <person name="Selles B."/>
            <person name="Shapiro H."/>
            <person name="Tanguay P."/>
            <person name="Tuskan G.A."/>
            <person name="Henrissat B."/>
            <person name="Van de Peer Y."/>
            <person name="Rouze P."/>
            <person name="Ellis J.G."/>
            <person name="Dodds P.N."/>
            <person name="Schein J.E."/>
            <person name="Zhong S."/>
            <person name="Hamelin R.C."/>
            <person name="Grigoriev I.V."/>
            <person name="Szabo L.J."/>
            <person name="Martin F."/>
        </authorList>
    </citation>
    <scope>NUCLEOTIDE SEQUENCE [LARGE SCALE GENOMIC DNA]</scope>
    <source>
        <strain evidence="2">CRL 75-36-700-3 / race SCCL</strain>
    </source>
</reference>
<protein>
    <submittedName>
        <fullName evidence="1">Uncharacterized protein</fullName>
    </submittedName>
</protein>
<reference key="1">
    <citation type="submission" date="2007-01" db="EMBL/GenBank/DDBJ databases">
        <title>The Genome Sequence of Puccinia graminis f. sp. tritici Strain CRL 75-36-700-3.</title>
        <authorList>
            <consortium name="The Broad Institute Genome Sequencing Platform"/>
            <person name="Birren B."/>
            <person name="Lander E."/>
            <person name="Galagan J."/>
            <person name="Nusbaum C."/>
            <person name="Devon K."/>
            <person name="Cuomo C."/>
            <person name="Jaffe D."/>
            <person name="Butler J."/>
            <person name="Alvarez P."/>
            <person name="Gnerre S."/>
            <person name="Grabherr M."/>
            <person name="Mauceli E."/>
            <person name="Brockman W."/>
            <person name="Young S."/>
            <person name="LaButti K."/>
            <person name="Sykes S."/>
            <person name="DeCaprio D."/>
            <person name="Crawford M."/>
            <person name="Koehrsen M."/>
            <person name="Engels R."/>
            <person name="Montgomery P."/>
            <person name="Pearson M."/>
            <person name="Howarth C."/>
            <person name="Larson L."/>
            <person name="White J."/>
            <person name="Zeng Q."/>
            <person name="Kodira C."/>
            <person name="Yandava C."/>
            <person name="Alvarado L."/>
            <person name="O'Leary S."/>
            <person name="Szabo L."/>
            <person name="Dean R."/>
            <person name="Schein J."/>
        </authorList>
    </citation>
    <scope>NUCLEOTIDE SEQUENCE</scope>
    <source>
        <strain>CRL 75-36-700-3</strain>
    </source>
</reference>
<dbReference type="HOGENOM" id="CLU_1750598_0_0_1"/>
<evidence type="ECO:0000313" key="1">
    <source>
        <dbReference type="EMBL" id="EFP79925.1"/>
    </source>
</evidence>
<dbReference type="Proteomes" id="UP000008783">
    <property type="component" value="Unassembled WGS sequence"/>
</dbReference>
<dbReference type="VEuPathDB" id="FungiDB:PGTG_05150"/>
<dbReference type="AlphaFoldDB" id="E3K6S5"/>
<dbReference type="EMBL" id="DS178274">
    <property type="protein sequence ID" value="EFP79925.1"/>
    <property type="molecule type" value="Genomic_DNA"/>
</dbReference>
<keyword evidence="2" id="KW-1185">Reference proteome</keyword>
<dbReference type="InParanoid" id="E3K6S5"/>
<dbReference type="GeneID" id="10533616"/>
<accession>E3K6S5</accession>
<gene>
    <name evidence="1" type="ORF">PGTG_05150</name>
</gene>